<sequence>MYLLLYLGILADARFFGFVRQAIMPAVIQCNPPMKHYSSSSPPPTRTDWRVIRSMVPYLMEFKVRVVAVIVLLVLAKLTNVAVPLVLKAIVDTMGKPKAMLAIPVFLVVGYGLLRLFSTLFGELRDALFAKVTQRAIRRVALQVFEHLHSLSLRFHLERQTGGVSRDIERGTRGISFLLTFLLFNILPTLLEIGLVAGVLFYKYNPWFAIITFATLVIYIAFTLTITEWRMVFRRTMNDMDSKANTRAIDSLINYETVKYFGNERYEVERYDEQMQRWEVSAVRNQTSLATLNAGQSIIIAIGVTLLMLLAADGVVKGTMTIGDLVLVNVYMLQLYMPLHFLGFVYREIKNALADMEKMFRLLDVNREVQDVQHALPLRLSGAAVRPRHGAAEPTGAGVAASHPLPQTADSVSNVSGVRFDRVNFSYDPAREILHEVSFDIPSGHTVAVVGASGAGKSTLSRLLFRFYDVNEGRISIDGQDIRNVTQASLRAAIGIVPQDTVLFNDTIFYNIAYGRPNATREEVISAAQSAHIHTFIESLPQGYDSMVGERGLKLSGGEKQRVAIARAILKNPAILIFDEATSALDSKSEKAIQDELRNIAQNRTTLVIAHRLSTIVDAHQILVMEQGRIIERGNHRNLLEKQGVYAQMWALQQQEEPLAIL</sequence>
<dbReference type="InterPro" id="IPR011527">
    <property type="entry name" value="ABC1_TM_dom"/>
</dbReference>
<dbReference type="CDD" id="cd18582">
    <property type="entry name" value="ABC_6TM_ATM1_ABCB7"/>
    <property type="match status" value="1"/>
</dbReference>
<dbReference type="Pfam" id="PF00664">
    <property type="entry name" value="ABC_membrane"/>
    <property type="match status" value="1"/>
</dbReference>
<dbReference type="Gene3D" id="1.20.1560.10">
    <property type="entry name" value="ABC transporter type 1, transmembrane domain"/>
    <property type="match status" value="1"/>
</dbReference>
<dbReference type="InterPro" id="IPR039421">
    <property type="entry name" value="Type_1_exporter"/>
</dbReference>
<keyword evidence="7 8" id="KW-0472">Membrane</keyword>
<dbReference type="CDD" id="cd03253">
    <property type="entry name" value="ABCC_ATM1_transporter"/>
    <property type="match status" value="1"/>
</dbReference>
<dbReference type="GO" id="GO:0140359">
    <property type="term" value="F:ABC-type transporter activity"/>
    <property type="evidence" value="ECO:0007669"/>
    <property type="project" value="InterPro"/>
</dbReference>
<dbReference type="SUPFAM" id="SSF90123">
    <property type="entry name" value="ABC transporter transmembrane region"/>
    <property type="match status" value="1"/>
</dbReference>
<keyword evidence="3 8" id="KW-0812">Transmembrane</keyword>
<dbReference type="InterPro" id="IPR017871">
    <property type="entry name" value="ABC_transporter-like_CS"/>
</dbReference>
<feature type="transmembrane region" description="Helical" evidence="8">
    <location>
        <begin position="207"/>
        <end position="227"/>
    </location>
</feature>
<dbReference type="GO" id="GO:0016887">
    <property type="term" value="F:ATP hydrolysis activity"/>
    <property type="evidence" value="ECO:0007669"/>
    <property type="project" value="InterPro"/>
</dbReference>
<dbReference type="PANTHER" id="PTHR24221">
    <property type="entry name" value="ATP-BINDING CASSETTE SUB-FAMILY B"/>
    <property type="match status" value="1"/>
</dbReference>
<feature type="transmembrane region" description="Helical" evidence="8">
    <location>
        <begin position="64"/>
        <end position="87"/>
    </location>
</feature>
<dbReference type="GO" id="GO:0005524">
    <property type="term" value="F:ATP binding"/>
    <property type="evidence" value="ECO:0007669"/>
    <property type="project" value="UniProtKB-KW"/>
</dbReference>
<evidence type="ECO:0000256" key="5">
    <source>
        <dbReference type="ARBA" id="ARBA00022840"/>
    </source>
</evidence>
<dbReference type="InterPro" id="IPR036640">
    <property type="entry name" value="ABC1_TM_sf"/>
</dbReference>
<dbReference type="Gene3D" id="3.40.50.300">
    <property type="entry name" value="P-loop containing nucleotide triphosphate hydrolases"/>
    <property type="match status" value="1"/>
</dbReference>
<gene>
    <name evidence="11" type="ORF">GALL_91000</name>
</gene>
<dbReference type="EMBL" id="MLJW01000030">
    <property type="protein sequence ID" value="OIR08716.1"/>
    <property type="molecule type" value="Genomic_DNA"/>
</dbReference>
<dbReference type="InterPro" id="IPR003439">
    <property type="entry name" value="ABC_transporter-like_ATP-bd"/>
</dbReference>
<dbReference type="Pfam" id="PF00005">
    <property type="entry name" value="ABC_tran"/>
    <property type="match status" value="1"/>
</dbReference>
<dbReference type="PANTHER" id="PTHR24221:SF402">
    <property type="entry name" value="IRON-SULFUR CLUSTERS TRANSPORTER ABCB7, MITOCHONDRIAL"/>
    <property type="match status" value="1"/>
</dbReference>
<evidence type="ECO:0000256" key="6">
    <source>
        <dbReference type="ARBA" id="ARBA00022989"/>
    </source>
</evidence>
<evidence type="ECO:0000256" key="7">
    <source>
        <dbReference type="ARBA" id="ARBA00023136"/>
    </source>
</evidence>
<keyword evidence="5 11" id="KW-0067">ATP-binding</keyword>
<dbReference type="AlphaFoldDB" id="A0A1J5T4F3"/>
<proteinExistence type="predicted"/>
<keyword evidence="2" id="KW-0813">Transport</keyword>
<evidence type="ECO:0000256" key="1">
    <source>
        <dbReference type="ARBA" id="ARBA00004225"/>
    </source>
</evidence>
<dbReference type="PROSITE" id="PS50893">
    <property type="entry name" value="ABC_TRANSPORTER_2"/>
    <property type="match status" value="1"/>
</dbReference>
<evidence type="ECO:0000259" key="9">
    <source>
        <dbReference type="PROSITE" id="PS50893"/>
    </source>
</evidence>
<feature type="transmembrane region" description="Helical" evidence="8">
    <location>
        <begin position="99"/>
        <end position="117"/>
    </location>
</feature>
<feature type="domain" description="ABC transmembrane type-1" evidence="10">
    <location>
        <begin position="67"/>
        <end position="351"/>
    </location>
</feature>
<keyword evidence="4" id="KW-0547">Nucleotide-binding</keyword>
<evidence type="ECO:0000256" key="2">
    <source>
        <dbReference type="ARBA" id="ARBA00022448"/>
    </source>
</evidence>
<evidence type="ECO:0000256" key="8">
    <source>
        <dbReference type="SAM" id="Phobius"/>
    </source>
</evidence>
<dbReference type="PROSITE" id="PS50929">
    <property type="entry name" value="ABC_TM1F"/>
    <property type="match status" value="1"/>
</dbReference>
<dbReference type="PROSITE" id="PS00211">
    <property type="entry name" value="ABC_TRANSPORTER_1"/>
    <property type="match status" value="1"/>
</dbReference>
<feature type="domain" description="ABC transporter" evidence="9">
    <location>
        <begin position="418"/>
        <end position="652"/>
    </location>
</feature>
<reference evidence="11" key="1">
    <citation type="submission" date="2016-10" db="EMBL/GenBank/DDBJ databases">
        <title>Sequence of Gallionella enrichment culture.</title>
        <authorList>
            <person name="Poehlein A."/>
            <person name="Muehling M."/>
            <person name="Daniel R."/>
        </authorList>
    </citation>
    <scope>NUCLEOTIDE SEQUENCE</scope>
</reference>
<dbReference type="FunFam" id="3.40.50.300:FF:000186">
    <property type="entry name" value="ATP-binding cassette sub-family B member 7, mitochondrial"/>
    <property type="match status" value="1"/>
</dbReference>
<dbReference type="SUPFAM" id="SSF52540">
    <property type="entry name" value="P-loop containing nucleoside triphosphate hydrolases"/>
    <property type="match status" value="1"/>
</dbReference>
<name>A0A1J5T4F3_9ZZZZ</name>
<evidence type="ECO:0000313" key="11">
    <source>
        <dbReference type="EMBL" id="OIR08716.1"/>
    </source>
</evidence>
<organism evidence="11">
    <name type="scientific">mine drainage metagenome</name>
    <dbReference type="NCBI Taxonomy" id="410659"/>
    <lineage>
        <taxon>unclassified sequences</taxon>
        <taxon>metagenomes</taxon>
        <taxon>ecological metagenomes</taxon>
    </lineage>
</organism>
<keyword evidence="6 8" id="KW-1133">Transmembrane helix</keyword>
<dbReference type="InterPro" id="IPR027417">
    <property type="entry name" value="P-loop_NTPase"/>
</dbReference>
<evidence type="ECO:0000256" key="4">
    <source>
        <dbReference type="ARBA" id="ARBA00022741"/>
    </source>
</evidence>
<feature type="transmembrane region" description="Helical" evidence="8">
    <location>
        <begin position="328"/>
        <end position="346"/>
    </location>
</feature>
<dbReference type="GO" id="GO:0006879">
    <property type="term" value="P:intracellular iron ion homeostasis"/>
    <property type="evidence" value="ECO:0007669"/>
    <property type="project" value="TreeGrafter"/>
</dbReference>
<accession>A0A1J5T4F3</accession>
<comment type="subcellular location">
    <subcellularLocation>
        <location evidence="1">Mitochondrion membrane</location>
        <topology evidence="1">Multi-pass membrane protein</topology>
    </subcellularLocation>
</comment>
<dbReference type="SMART" id="SM00382">
    <property type="entry name" value="AAA"/>
    <property type="match status" value="1"/>
</dbReference>
<dbReference type="EC" id="3.6.3.-" evidence="11"/>
<dbReference type="GO" id="GO:0005743">
    <property type="term" value="C:mitochondrial inner membrane"/>
    <property type="evidence" value="ECO:0007669"/>
    <property type="project" value="TreeGrafter"/>
</dbReference>
<feature type="transmembrane region" description="Helical" evidence="8">
    <location>
        <begin position="177"/>
        <end position="201"/>
    </location>
</feature>
<feature type="transmembrane region" description="Helical" evidence="8">
    <location>
        <begin position="298"/>
        <end position="316"/>
    </location>
</feature>
<protein>
    <submittedName>
        <fullName evidence="11">Putative multidrug export ATP-binding/permease protein</fullName>
        <ecNumber evidence="11">3.6.3.-</ecNumber>
    </submittedName>
</protein>
<evidence type="ECO:0000256" key="3">
    <source>
        <dbReference type="ARBA" id="ARBA00022692"/>
    </source>
</evidence>
<dbReference type="InterPro" id="IPR003593">
    <property type="entry name" value="AAA+_ATPase"/>
</dbReference>
<comment type="caution">
    <text evidence="11">The sequence shown here is derived from an EMBL/GenBank/DDBJ whole genome shotgun (WGS) entry which is preliminary data.</text>
</comment>
<keyword evidence="11" id="KW-0378">Hydrolase</keyword>
<evidence type="ECO:0000259" key="10">
    <source>
        <dbReference type="PROSITE" id="PS50929"/>
    </source>
</evidence>